<evidence type="ECO:0000313" key="3">
    <source>
        <dbReference type="Proteomes" id="UP000011116"/>
    </source>
</evidence>
<sequence>MYRQDNSDQEFKFLHVFSGIESCEKWREVRLALTKAKETYKPDTLVPTAAEGCPDGTKKTREARDAAPVVEWLQSSITNASPMPRTTPKKSNTDLAFLMGADMSTMDEQVKAWYLAGRGLILNQMPAPATTTMVTMTATPMTTPNPSTETTPTTSLTPASPATEEPHYVEPAV</sequence>
<dbReference type="Gramene" id="HORVU.MOREX.r3.1HG0092270.1">
    <property type="protein sequence ID" value="HORVU.MOREX.r3.1HG0092270.1.CDS1"/>
    <property type="gene ID" value="HORVU.MOREX.r3.1HG0092270"/>
</dbReference>
<feature type="region of interest" description="Disordered" evidence="1">
    <location>
        <begin position="142"/>
        <end position="173"/>
    </location>
</feature>
<name>A0A8I7B4A3_HORVV</name>
<dbReference type="EnsemblPlants" id="HORVU.MOREX.r3.1HG0092270.1">
    <property type="protein sequence ID" value="HORVU.MOREX.r3.1HG0092270.1.CDS1"/>
    <property type="gene ID" value="HORVU.MOREX.r3.1HG0092270"/>
</dbReference>
<proteinExistence type="predicted"/>
<feature type="compositionally biased region" description="Low complexity" evidence="1">
    <location>
        <begin position="142"/>
        <end position="163"/>
    </location>
</feature>
<reference evidence="3" key="1">
    <citation type="journal article" date="2012" name="Nature">
        <title>A physical, genetic and functional sequence assembly of the barley genome.</title>
        <authorList>
            <consortium name="The International Barley Genome Sequencing Consortium"/>
            <person name="Mayer K.F."/>
            <person name="Waugh R."/>
            <person name="Brown J.W."/>
            <person name="Schulman A."/>
            <person name="Langridge P."/>
            <person name="Platzer M."/>
            <person name="Fincher G.B."/>
            <person name="Muehlbauer G.J."/>
            <person name="Sato K."/>
            <person name="Close T.J."/>
            <person name="Wise R.P."/>
            <person name="Stein N."/>
        </authorList>
    </citation>
    <scope>NUCLEOTIDE SEQUENCE [LARGE SCALE GENOMIC DNA]</scope>
    <source>
        <strain evidence="3">cv. Morex</strain>
    </source>
</reference>
<evidence type="ECO:0000313" key="2">
    <source>
        <dbReference type="EnsemblPlants" id="HORVU.MOREX.r3.1HG0092270.1.CDS1"/>
    </source>
</evidence>
<organism evidence="2 3">
    <name type="scientific">Hordeum vulgare subsp. vulgare</name>
    <name type="common">Domesticated barley</name>
    <dbReference type="NCBI Taxonomy" id="112509"/>
    <lineage>
        <taxon>Eukaryota</taxon>
        <taxon>Viridiplantae</taxon>
        <taxon>Streptophyta</taxon>
        <taxon>Embryophyta</taxon>
        <taxon>Tracheophyta</taxon>
        <taxon>Spermatophyta</taxon>
        <taxon>Magnoliopsida</taxon>
        <taxon>Liliopsida</taxon>
        <taxon>Poales</taxon>
        <taxon>Poaceae</taxon>
        <taxon>BOP clade</taxon>
        <taxon>Pooideae</taxon>
        <taxon>Triticodae</taxon>
        <taxon>Triticeae</taxon>
        <taxon>Hordeinae</taxon>
        <taxon>Hordeum</taxon>
    </lineage>
</organism>
<protein>
    <submittedName>
        <fullName evidence="2">Uncharacterized protein</fullName>
    </submittedName>
</protein>
<evidence type="ECO:0000256" key="1">
    <source>
        <dbReference type="SAM" id="MobiDB-lite"/>
    </source>
</evidence>
<dbReference type="Gramene" id="HORVU.MOREX.r2.1HG0075980.1">
    <property type="protein sequence ID" value="HORVU.MOREX.r2.1HG0075980.1.CDS.1"/>
    <property type="gene ID" value="HORVU.MOREX.r2.1HG0075980"/>
</dbReference>
<reference evidence="2" key="2">
    <citation type="submission" date="2020-10" db="EMBL/GenBank/DDBJ databases">
        <authorList>
            <person name="Scholz U."/>
            <person name="Mascher M."/>
            <person name="Fiebig A."/>
        </authorList>
    </citation>
    <scope>NUCLEOTIDE SEQUENCE [LARGE SCALE GENOMIC DNA]</scope>
    <source>
        <strain evidence="2">cv. Morex</strain>
    </source>
</reference>
<dbReference type="AlphaFoldDB" id="A0A8I7B4A3"/>
<dbReference type="Proteomes" id="UP000011116">
    <property type="component" value="Chromosome 1H"/>
</dbReference>
<reference evidence="2" key="3">
    <citation type="submission" date="2022-01" db="UniProtKB">
        <authorList>
            <consortium name="EnsemblPlants"/>
        </authorList>
    </citation>
    <scope>IDENTIFICATION</scope>
    <source>
        <strain evidence="2">subsp. vulgare</strain>
    </source>
</reference>
<keyword evidence="3" id="KW-1185">Reference proteome</keyword>
<accession>A0A8I7B4A3</accession>
<feature type="compositionally biased region" description="Basic and acidic residues" evidence="1">
    <location>
        <begin position="164"/>
        <end position="173"/>
    </location>
</feature>